<keyword evidence="2 6" id="KW-0547">Nucleotide-binding</keyword>
<dbReference type="SMART" id="SM00382">
    <property type="entry name" value="AAA"/>
    <property type="match status" value="2"/>
</dbReference>
<dbReference type="Pfam" id="PF10431">
    <property type="entry name" value="ClpB_D2-small"/>
    <property type="match status" value="1"/>
</dbReference>
<proteinExistence type="inferred from homology"/>
<dbReference type="Pfam" id="PF17871">
    <property type="entry name" value="AAA_lid_9"/>
    <property type="match status" value="1"/>
</dbReference>
<dbReference type="InterPro" id="IPR028299">
    <property type="entry name" value="ClpA/B_CS2"/>
</dbReference>
<dbReference type="InterPro" id="IPR001270">
    <property type="entry name" value="ClpA/B"/>
</dbReference>
<evidence type="ECO:0000256" key="6">
    <source>
        <dbReference type="RuleBase" id="RU004432"/>
    </source>
</evidence>
<evidence type="ECO:0000256" key="2">
    <source>
        <dbReference type="ARBA" id="ARBA00022741"/>
    </source>
</evidence>
<evidence type="ECO:0000256" key="5">
    <source>
        <dbReference type="PROSITE-ProRule" id="PRU01251"/>
    </source>
</evidence>
<name>A0ABQ2CVH2_9DEIO</name>
<dbReference type="Gene3D" id="1.10.8.60">
    <property type="match status" value="2"/>
</dbReference>
<dbReference type="InterPro" id="IPR003593">
    <property type="entry name" value="AAA+_ATPase"/>
</dbReference>
<dbReference type="Gene3D" id="3.40.50.300">
    <property type="entry name" value="P-loop containing nucleotide triphosphate hydrolases"/>
    <property type="match status" value="2"/>
</dbReference>
<dbReference type="InterPro" id="IPR003959">
    <property type="entry name" value="ATPase_AAA_core"/>
</dbReference>
<accession>A0ABQ2CVH2</accession>
<protein>
    <submittedName>
        <fullName evidence="8">ATP-dependent Clp protease ATP-binding subunit ClpA</fullName>
    </submittedName>
</protein>
<dbReference type="PANTHER" id="PTHR11638:SF111">
    <property type="entry name" value="ATP-DEPENDENT CLP PROTEASE ATP-BINDING SUBUNIT CLPA"/>
    <property type="match status" value="1"/>
</dbReference>
<dbReference type="Pfam" id="PF02861">
    <property type="entry name" value="Clp_N"/>
    <property type="match status" value="1"/>
</dbReference>
<comment type="similarity">
    <text evidence="6">Belongs to the ClpA/ClpB family.</text>
</comment>
<evidence type="ECO:0000256" key="3">
    <source>
        <dbReference type="ARBA" id="ARBA00022840"/>
    </source>
</evidence>
<keyword evidence="4 6" id="KW-0143">Chaperone</keyword>
<dbReference type="InterPro" id="IPR013461">
    <property type="entry name" value="ClpA"/>
</dbReference>
<dbReference type="GO" id="GO:0008233">
    <property type="term" value="F:peptidase activity"/>
    <property type="evidence" value="ECO:0007669"/>
    <property type="project" value="UniProtKB-KW"/>
</dbReference>
<keyword evidence="8" id="KW-0378">Hydrolase</keyword>
<dbReference type="GO" id="GO:0006508">
    <property type="term" value="P:proteolysis"/>
    <property type="evidence" value="ECO:0007669"/>
    <property type="project" value="UniProtKB-KW"/>
</dbReference>
<gene>
    <name evidence="8" type="primary">clpA</name>
    <name evidence="8" type="ORF">GCM10008938_08400</name>
</gene>
<dbReference type="Pfam" id="PF00004">
    <property type="entry name" value="AAA"/>
    <property type="match status" value="1"/>
</dbReference>
<dbReference type="SUPFAM" id="SSF81923">
    <property type="entry name" value="Double Clp-N motif"/>
    <property type="match status" value="1"/>
</dbReference>
<dbReference type="EMBL" id="BMOD01000002">
    <property type="protein sequence ID" value="GGJ24629.1"/>
    <property type="molecule type" value="Genomic_DNA"/>
</dbReference>
<keyword evidence="1 5" id="KW-0677">Repeat</keyword>
<dbReference type="PROSITE" id="PS00871">
    <property type="entry name" value="CLPAB_2"/>
    <property type="match status" value="1"/>
</dbReference>
<dbReference type="CDD" id="cd19499">
    <property type="entry name" value="RecA-like_ClpB_Hsp104-like"/>
    <property type="match status" value="1"/>
</dbReference>
<dbReference type="InterPro" id="IPR027417">
    <property type="entry name" value="P-loop_NTPase"/>
</dbReference>
<sequence>MITETLEQSIQRAVQLAHSYGHEYITLEHMLYALMDDEDARPVLQACGIDLSILEDALETEFDNMEGYDDVRPTSTLAFDRVLQRALRQMRAAAQEQVTGAQVLVALLEEDTSVARFLLEEQGMTRLDAIEYISHGKRKFQVTTNPGEGLTQPTQAGGSDNDPLKLYCVDLTDRARAGLIDPMIGREFELERTMQVLARRTKNNPVLVGEPGVGKTAIVEGLARKIALQEVPELLSDMTLYSLDMGALLAGTRYRGDFEERLKAVIAALEGRKVILFIDEIHTIVRAGAVEGGSMDASNLLKPALSKGHLRTIGATTYEEYKHLEKDRALGRRFQKIDVPEPTQEDAIKILEGIAPYYEQHHKLKFTKPALRAAVELSAQYITDRRLPDKAIDVIDEAGALEILKPASKRNKTLTPKHIEAVVAKIARLPLGAIQKTEQTRLQDLEAELLQVVYGQDEAVKEVSDTVKLARAGLRQEGKPVGAFLFAGPTGVGKTELAKQLARVLGAEFLRFDMSEYMEKHSVSRLIGAPPGYVGFDQGGLLTDQVLRHPQSVVLLDEIEKAHPDVYNILLQVMDYGKLTDHNGKQIDFRGVVLIMTTNAGAEENAKSPVGFGRTVRVGEDLEAIKRTFTPEFRNRLDGIVSFKPLARETMHLVVNKFLRELAGQLKSKNVHLTIDETAIQWLSEKGYDPAMGARPLARVIQEHLKKPLADQILFGQLNKGGEVTVTVQAGKLQLVLPGLSVQKAEGPEPRAEG</sequence>
<keyword evidence="8" id="KW-0645">Protease</keyword>
<dbReference type="InterPro" id="IPR019489">
    <property type="entry name" value="Clp_ATPase_C"/>
</dbReference>
<evidence type="ECO:0000259" key="7">
    <source>
        <dbReference type="PROSITE" id="PS51903"/>
    </source>
</evidence>
<evidence type="ECO:0000313" key="8">
    <source>
        <dbReference type="EMBL" id="GGJ24629.1"/>
    </source>
</evidence>
<keyword evidence="3 6" id="KW-0067">ATP-binding</keyword>
<evidence type="ECO:0000256" key="4">
    <source>
        <dbReference type="ARBA" id="ARBA00023186"/>
    </source>
</evidence>
<dbReference type="Proteomes" id="UP000632222">
    <property type="component" value="Unassembled WGS sequence"/>
</dbReference>
<dbReference type="SUPFAM" id="SSF52540">
    <property type="entry name" value="P-loop containing nucleoside triphosphate hydrolases"/>
    <property type="match status" value="2"/>
</dbReference>
<dbReference type="CDD" id="cd00009">
    <property type="entry name" value="AAA"/>
    <property type="match status" value="1"/>
</dbReference>
<feature type="domain" description="Clp R" evidence="7">
    <location>
        <begin position="1"/>
        <end position="140"/>
    </location>
</feature>
<dbReference type="NCBIfam" id="TIGR02639">
    <property type="entry name" value="ClpA"/>
    <property type="match status" value="1"/>
</dbReference>
<organism evidence="8 9">
    <name type="scientific">Deinococcus roseus</name>
    <dbReference type="NCBI Taxonomy" id="392414"/>
    <lineage>
        <taxon>Bacteria</taxon>
        <taxon>Thermotogati</taxon>
        <taxon>Deinococcota</taxon>
        <taxon>Deinococci</taxon>
        <taxon>Deinococcales</taxon>
        <taxon>Deinococcaceae</taxon>
        <taxon>Deinococcus</taxon>
    </lineage>
</organism>
<dbReference type="PANTHER" id="PTHR11638">
    <property type="entry name" value="ATP-DEPENDENT CLP PROTEASE"/>
    <property type="match status" value="1"/>
</dbReference>
<reference evidence="9" key="1">
    <citation type="journal article" date="2019" name="Int. J. Syst. Evol. Microbiol.">
        <title>The Global Catalogue of Microorganisms (GCM) 10K type strain sequencing project: providing services to taxonomists for standard genome sequencing and annotation.</title>
        <authorList>
            <consortium name="The Broad Institute Genomics Platform"/>
            <consortium name="The Broad Institute Genome Sequencing Center for Infectious Disease"/>
            <person name="Wu L."/>
            <person name="Ma J."/>
        </authorList>
    </citation>
    <scope>NUCLEOTIDE SEQUENCE [LARGE SCALE GENOMIC DNA]</scope>
    <source>
        <strain evidence="9">JCM 14370</strain>
    </source>
</reference>
<dbReference type="InterPro" id="IPR041546">
    <property type="entry name" value="ClpA/ClpB_AAA_lid"/>
</dbReference>
<dbReference type="InterPro" id="IPR018368">
    <property type="entry name" value="ClpA/B_CS1"/>
</dbReference>
<dbReference type="SMART" id="SM01086">
    <property type="entry name" value="ClpB_D2-small"/>
    <property type="match status" value="1"/>
</dbReference>
<dbReference type="InterPro" id="IPR004176">
    <property type="entry name" value="Clp_R_N"/>
</dbReference>
<dbReference type="InterPro" id="IPR036628">
    <property type="entry name" value="Clp_N_dom_sf"/>
</dbReference>
<dbReference type="InterPro" id="IPR050130">
    <property type="entry name" value="ClpA_ClpB"/>
</dbReference>
<dbReference type="GO" id="GO:0005524">
    <property type="term" value="F:ATP binding"/>
    <property type="evidence" value="ECO:0007669"/>
    <property type="project" value="UniProtKB-KW"/>
</dbReference>
<dbReference type="RefSeq" id="WP_189000329.1">
    <property type="nucleotide sequence ID" value="NZ_BMOD01000002.1"/>
</dbReference>
<evidence type="ECO:0000313" key="9">
    <source>
        <dbReference type="Proteomes" id="UP000632222"/>
    </source>
</evidence>
<comment type="caution">
    <text evidence="8">The sequence shown here is derived from an EMBL/GenBank/DDBJ whole genome shotgun (WGS) entry which is preliminary data.</text>
</comment>
<dbReference type="Gene3D" id="1.10.1780.10">
    <property type="entry name" value="Clp, N-terminal domain"/>
    <property type="match status" value="1"/>
</dbReference>
<dbReference type="PROSITE" id="PS51903">
    <property type="entry name" value="CLP_R"/>
    <property type="match status" value="1"/>
</dbReference>
<keyword evidence="9" id="KW-1185">Reference proteome</keyword>
<evidence type="ECO:0000256" key="1">
    <source>
        <dbReference type="ARBA" id="ARBA00022737"/>
    </source>
</evidence>
<dbReference type="PRINTS" id="PR00300">
    <property type="entry name" value="CLPPROTEASEA"/>
</dbReference>
<dbReference type="PROSITE" id="PS00870">
    <property type="entry name" value="CLPAB_1"/>
    <property type="match status" value="1"/>
</dbReference>
<dbReference type="Pfam" id="PF07724">
    <property type="entry name" value="AAA_2"/>
    <property type="match status" value="1"/>
</dbReference>